<dbReference type="eggNOG" id="ENOG5031KBW">
    <property type="taxonomic scope" value="Bacteria"/>
</dbReference>
<proteinExistence type="predicted"/>
<sequence>MSDTRMSDTETKQAPTGRPNQPKLALIADLLARAEDPNTTTAERELSLQRAQREAARHGIDLAEAAYAQAQRGRPMEPEERRVDIGTSGTPGLKIYADLFLALAQINDLKCLITMSGSHVFAHGMPSDLDMAEAMYASLLVQMNIAAEQWLATGEYQGEARAQRVWSRADRAYRPGRPHKGVARRNFQRGFIGRIAALLQEQKEEARREAEEASQAARAAAEPTANHRALTTTALALRAKSEAVDAYHAAILAERKIRRHYNGQQGGQGHVTAHLAGRAAADRADTTRRGTRGLPSGRGRG</sequence>
<evidence type="ECO:0000259" key="2">
    <source>
        <dbReference type="Pfam" id="PF23771"/>
    </source>
</evidence>
<name>K6VI29_9MICO</name>
<dbReference type="AlphaFoldDB" id="K6VI29"/>
<dbReference type="OrthoDB" id="4760874at2"/>
<evidence type="ECO:0000313" key="4">
    <source>
        <dbReference type="Proteomes" id="UP000008366"/>
    </source>
</evidence>
<dbReference type="EMBL" id="BAHD01000028">
    <property type="protein sequence ID" value="GAB95873.1"/>
    <property type="molecule type" value="Genomic_DNA"/>
</dbReference>
<evidence type="ECO:0000256" key="1">
    <source>
        <dbReference type="SAM" id="MobiDB-lite"/>
    </source>
</evidence>
<feature type="domain" description="DUF7168" evidence="2">
    <location>
        <begin position="98"/>
        <end position="223"/>
    </location>
</feature>
<feature type="region of interest" description="Disordered" evidence="1">
    <location>
        <begin position="263"/>
        <end position="301"/>
    </location>
</feature>
<dbReference type="InterPro" id="IPR055592">
    <property type="entry name" value="DUF7168"/>
</dbReference>
<feature type="region of interest" description="Disordered" evidence="1">
    <location>
        <begin position="1"/>
        <end position="23"/>
    </location>
</feature>
<keyword evidence="4" id="KW-1185">Reference proteome</keyword>
<accession>K6VI29</accession>
<protein>
    <recommendedName>
        <fullName evidence="2">DUF7168 domain-containing protein</fullName>
    </recommendedName>
</protein>
<evidence type="ECO:0000313" key="3">
    <source>
        <dbReference type="EMBL" id="GAB95873.1"/>
    </source>
</evidence>
<dbReference type="Proteomes" id="UP000008366">
    <property type="component" value="Unassembled WGS sequence"/>
</dbReference>
<dbReference type="RefSeq" id="WP_006592405.1">
    <property type="nucleotide sequence ID" value="NZ_BAHD01000028.1"/>
</dbReference>
<dbReference type="Pfam" id="PF23771">
    <property type="entry name" value="DUF7168"/>
    <property type="match status" value="1"/>
</dbReference>
<feature type="compositionally biased region" description="Basic and acidic residues" evidence="1">
    <location>
        <begin position="1"/>
        <end position="11"/>
    </location>
</feature>
<feature type="compositionally biased region" description="Low complexity" evidence="1">
    <location>
        <begin position="213"/>
        <end position="222"/>
    </location>
</feature>
<organism evidence="3 4">
    <name type="scientific">Kineosphaera limosa NBRC 100340</name>
    <dbReference type="NCBI Taxonomy" id="1184609"/>
    <lineage>
        <taxon>Bacteria</taxon>
        <taxon>Bacillati</taxon>
        <taxon>Actinomycetota</taxon>
        <taxon>Actinomycetes</taxon>
        <taxon>Micrococcales</taxon>
        <taxon>Dermatophilaceae</taxon>
        <taxon>Kineosphaera</taxon>
    </lineage>
</organism>
<feature type="region of interest" description="Disordered" evidence="1">
    <location>
        <begin position="205"/>
        <end position="225"/>
    </location>
</feature>
<reference evidence="3 4" key="1">
    <citation type="submission" date="2012-08" db="EMBL/GenBank/DDBJ databases">
        <title>Whole genome shotgun sequence of Kineosphaera limosa NBRC 100340.</title>
        <authorList>
            <person name="Yoshida I."/>
            <person name="Isaki S."/>
            <person name="Hosoyama A."/>
            <person name="Tsuchikane K."/>
            <person name="Katsumata H."/>
            <person name="Ando Y."/>
            <person name="Ohji S."/>
            <person name="Hamada M."/>
            <person name="Tamura T."/>
            <person name="Yamazoe A."/>
            <person name="Yamazaki S."/>
            <person name="Fujita N."/>
        </authorList>
    </citation>
    <scope>NUCLEOTIDE SEQUENCE [LARGE SCALE GENOMIC DNA]</scope>
    <source>
        <strain evidence="3 4">NBRC 100340</strain>
    </source>
</reference>
<dbReference type="STRING" id="1184609.KILIM_028_00270"/>
<gene>
    <name evidence="3" type="ORF">KILIM_028_00270</name>
</gene>
<comment type="caution">
    <text evidence="3">The sequence shown here is derived from an EMBL/GenBank/DDBJ whole genome shotgun (WGS) entry which is preliminary data.</text>
</comment>